<dbReference type="VEuPathDB" id="FungiDB:C8Q69DRAFT_511195"/>
<reference evidence="2 3" key="1">
    <citation type="journal article" date="2018" name="Front. Microbiol.">
        <title>Genomic and genetic insights into a cosmopolitan fungus, Paecilomyces variotii (Eurotiales).</title>
        <authorList>
            <person name="Urquhart A.S."/>
            <person name="Mondo S.J."/>
            <person name="Makela M.R."/>
            <person name="Hane J.K."/>
            <person name="Wiebenga A."/>
            <person name="He G."/>
            <person name="Mihaltcheva S."/>
            <person name="Pangilinan J."/>
            <person name="Lipzen A."/>
            <person name="Barry K."/>
            <person name="de Vries R.P."/>
            <person name="Grigoriev I.V."/>
            <person name="Idnurm A."/>
        </authorList>
    </citation>
    <scope>NUCLEOTIDE SEQUENCE [LARGE SCALE GENOMIC DNA]</scope>
    <source>
        <strain evidence="2 3">CBS 101075</strain>
    </source>
</reference>
<organism evidence="2 3">
    <name type="scientific">Byssochlamys spectabilis</name>
    <name type="common">Paecilomyces variotii</name>
    <dbReference type="NCBI Taxonomy" id="264951"/>
    <lineage>
        <taxon>Eukaryota</taxon>
        <taxon>Fungi</taxon>
        <taxon>Dikarya</taxon>
        <taxon>Ascomycota</taxon>
        <taxon>Pezizomycotina</taxon>
        <taxon>Eurotiomycetes</taxon>
        <taxon>Eurotiomycetidae</taxon>
        <taxon>Eurotiales</taxon>
        <taxon>Thermoascaceae</taxon>
        <taxon>Paecilomyces</taxon>
    </lineage>
</organism>
<sequence>MSLITPLGLPPTAVFLGTTFLGLSTIPLFNPRKAYDLFGLPLYYPPVTKTPSPSGVGVESAPSTFLYVTAARDVMVGVAHFILGFQHNREVFESFSHLSPRSYATLIGAYVVADGFFFCVQVAAELDAYIVWAYGGLDYGGWHGRWILHALSGLIHAIVAYNEWGL</sequence>
<dbReference type="RefSeq" id="XP_028480821.1">
    <property type="nucleotide sequence ID" value="XM_028633254.1"/>
</dbReference>
<evidence type="ECO:0000313" key="3">
    <source>
        <dbReference type="Proteomes" id="UP000283841"/>
    </source>
</evidence>
<comment type="caution">
    <text evidence="2">The sequence shown here is derived from an EMBL/GenBank/DDBJ whole genome shotgun (WGS) entry which is preliminary data.</text>
</comment>
<keyword evidence="3" id="KW-1185">Reference proteome</keyword>
<dbReference type="EMBL" id="RCNU01000026">
    <property type="protein sequence ID" value="RWQ91176.1"/>
    <property type="molecule type" value="Genomic_DNA"/>
</dbReference>
<keyword evidence="1" id="KW-0812">Transmembrane</keyword>
<dbReference type="Proteomes" id="UP000283841">
    <property type="component" value="Unassembled WGS sequence"/>
</dbReference>
<dbReference type="InterPro" id="IPR025363">
    <property type="entry name" value="DUF4267"/>
</dbReference>
<feature type="transmembrane region" description="Helical" evidence="1">
    <location>
        <begin position="12"/>
        <end position="29"/>
    </location>
</feature>
<dbReference type="GeneID" id="39602531"/>
<protein>
    <submittedName>
        <fullName evidence="2">Uncharacterized protein</fullName>
    </submittedName>
</protein>
<gene>
    <name evidence="2" type="ORF">C8Q69DRAFT_511195</name>
</gene>
<keyword evidence="1" id="KW-0472">Membrane</keyword>
<dbReference type="AlphaFoldDB" id="A0A443HHD4"/>
<evidence type="ECO:0000256" key="1">
    <source>
        <dbReference type="SAM" id="Phobius"/>
    </source>
</evidence>
<dbReference type="Pfam" id="PF14087">
    <property type="entry name" value="DUF4267"/>
    <property type="match status" value="1"/>
</dbReference>
<name>A0A443HHD4_BYSSP</name>
<accession>A0A443HHD4</accession>
<evidence type="ECO:0000313" key="2">
    <source>
        <dbReference type="EMBL" id="RWQ91176.1"/>
    </source>
</evidence>
<keyword evidence="1" id="KW-1133">Transmembrane helix</keyword>
<proteinExistence type="predicted"/>